<organism evidence="7">
    <name type="scientific">Clostridium paraputrificum</name>
    <dbReference type="NCBI Taxonomy" id="29363"/>
    <lineage>
        <taxon>Bacteria</taxon>
        <taxon>Bacillati</taxon>
        <taxon>Bacillota</taxon>
        <taxon>Clostridia</taxon>
        <taxon>Eubacteriales</taxon>
        <taxon>Clostridiaceae</taxon>
        <taxon>Clostridium</taxon>
    </lineage>
</organism>
<dbReference type="SUPFAM" id="SSF55620">
    <property type="entry name" value="Tetrahydrobiopterin biosynthesis enzymes-like"/>
    <property type="match status" value="1"/>
</dbReference>
<dbReference type="InterPro" id="IPR038418">
    <property type="entry name" value="6-PTP_synth/QueD_sf"/>
</dbReference>
<dbReference type="PANTHER" id="PTHR12589:SF8">
    <property type="entry name" value="6-CARBOXY-5,6,7,8-TETRAHYDROPTERIN SYNTHASE"/>
    <property type="match status" value="1"/>
</dbReference>
<evidence type="ECO:0000256" key="2">
    <source>
        <dbReference type="ARBA" id="ARBA00008900"/>
    </source>
</evidence>
<comment type="catalytic activity">
    <reaction evidence="6">
        <text>7,8-dihydroneopterin 3'-triphosphate + H2O = 6-carboxy-5,6,7,8-tetrahydropterin + triphosphate + acetaldehyde + 2 H(+)</text>
        <dbReference type="Rhea" id="RHEA:27966"/>
        <dbReference type="ChEBI" id="CHEBI:15343"/>
        <dbReference type="ChEBI" id="CHEBI:15377"/>
        <dbReference type="ChEBI" id="CHEBI:15378"/>
        <dbReference type="ChEBI" id="CHEBI:18036"/>
        <dbReference type="ChEBI" id="CHEBI:58462"/>
        <dbReference type="ChEBI" id="CHEBI:61032"/>
        <dbReference type="EC" id="4.1.2.50"/>
    </reaction>
</comment>
<evidence type="ECO:0000256" key="3">
    <source>
        <dbReference type="ARBA" id="ARBA00012982"/>
    </source>
</evidence>
<comment type="similarity">
    <text evidence="2">Belongs to the PTPS family. QueD subfamily.</text>
</comment>
<comment type="pathway">
    <text evidence="1">Purine metabolism; 7-cyano-7-deazaguanine biosynthesis.</text>
</comment>
<evidence type="ECO:0000256" key="4">
    <source>
        <dbReference type="ARBA" id="ARBA00018141"/>
    </source>
</evidence>
<evidence type="ECO:0000256" key="5">
    <source>
        <dbReference type="ARBA" id="ARBA00031449"/>
    </source>
</evidence>
<dbReference type="PANTHER" id="PTHR12589">
    <property type="entry name" value="PYRUVOYL TETRAHYDROBIOPTERIN SYNTHASE"/>
    <property type="match status" value="1"/>
</dbReference>
<dbReference type="InterPro" id="IPR017543">
    <property type="entry name" value="6-PTP_synth-rel_bac"/>
</dbReference>
<accession>A0A6N3FCU7</accession>
<dbReference type="GO" id="GO:0070497">
    <property type="term" value="F:6-carboxytetrahydropterin synthase activity"/>
    <property type="evidence" value="ECO:0007669"/>
    <property type="project" value="UniProtKB-EC"/>
</dbReference>
<gene>
    <name evidence="7" type="ORF">CPLFYP93_02493</name>
</gene>
<dbReference type="AlphaFoldDB" id="A0A6N3FCU7"/>
<sequence length="118" mass="13988">MKEKYILKYFLNAKHYVFIDGKKSIIHPHNWQLELDVKVESDEMISFRVIDKKIDEILNKFDDKVLNDEKEFQGIDTTTENICRVLWKIINHSLNGTGYLLTSLKISENPSRTFVLER</sequence>
<evidence type="ECO:0000256" key="1">
    <source>
        <dbReference type="ARBA" id="ARBA00005061"/>
    </source>
</evidence>
<dbReference type="NCBIfam" id="TIGR03112">
    <property type="entry name" value="6_pyr_pter_rel"/>
    <property type="match status" value="1"/>
</dbReference>
<dbReference type="InterPro" id="IPR007115">
    <property type="entry name" value="6-PTP_synth/QueD"/>
</dbReference>
<dbReference type="EMBL" id="CACRTV010000058">
    <property type="protein sequence ID" value="VYU49921.1"/>
    <property type="molecule type" value="Genomic_DNA"/>
</dbReference>
<dbReference type="EC" id="4.1.2.50" evidence="3"/>
<evidence type="ECO:0000313" key="7">
    <source>
        <dbReference type="EMBL" id="VYU49921.1"/>
    </source>
</evidence>
<dbReference type="Pfam" id="PF01242">
    <property type="entry name" value="PTPS"/>
    <property type="match status" value="1"/>
</dbReference>
<evidence type="ECO:0000256" key="6">
    <source>
        <dbReference type="ARBA" id="ARBA00048807"/>
    </source>
</evidence>
<name>A0A6N3FCU7_9CLOT</name>
<dbReference type="Gene3D" id="3.30.479.10">
    <property type="entry name" value="6-pyruvoyl tetrahydropterin synthase/QueD"/>
    <property type="match status" value="1"/>
</dbReference>
<dbReference type="UniPathway" id="UPA00391"/>
<reference evidence="7" key="1">
    <citation type="submission" date="2019-11" db="EMBL/GenBank/DDBJ databases">
        <authorList>
            <person name="Feng L."/>
        </authorList>
    </citation>
    <scope>NUCLEOTIDE SEQUENCE</scope>
    <source>
        <strain evidence="7">CParaputrificumLFYP93</strain>
    </source>
</reference>
<proteinExistence type="inferred from homology"/>
<dbReference type="RefSeq" id="WP_156561858.1">
    <property type="nucleotide sequence ID" value="NZ_CACRTV010000058.1"/>
</dbReference>
<protein>
    <recommendedName>
        <fullName evidence="4">6-carboxy-5,6,7,8-tetrahydropterin synthase</fullName>
        <ecNumber evidence="3">4.1.2.50</ecNumber>
    </recommendedName>
    <alternativeName>
        <fullName evidence="5">Queuosine biosynthesis protein QueD</fullName>
    </alternativeName>
</protein>